<dbReference type="OrthoDB" id="1055148at2759"/>
<dbReference type="PRINTS" id="PR00463">
    <property type="entry name" value="EP450I"/>
</dbReference>
<keyword evidence="8" id="KW-1185">Reference proteome</keyword>
<evidence type="ECO:0000256" key="1">
    <source>
        <dbReference type="ARBA" id="ARBA00010617"/>
    </source>
</evidence>
<dbReference type="GO" id="GO:0020037">
    <property type="term" value="F:heme binding"/>
    <property type="evidence" value="ECO:0007669"/>
    <property type="project" value="InterPro"/>
</dbReference>
<dbReference type="PRINTS" id="PR00385">
    <property type="entry name" value="P450"/>
</dbReference>
<dbReference type="Gene3D" id="1.10.630.10">
    <property type="entry name" value="Cytochrome P450"/>
    <property type="match status" value="1"/>
</dbReference>
<evidence type="ECO:0000256" key="4">
    <source>
        <dbReference type="ARBA" id="ARBA00023033"/>
    </source>
</evidence>
<evidence type="ECO:0000313" key="8">
    <source>
        <dbReference type="Proteomes" id="UP000494040"/>
    </source>
</evidence>
<dbReference type="Pfam" id="PF00067">
    <property type="entry name" value="p450"/>
    <property type="match status" value="1"/>
</dbReference>
<dbReference type="AlphaFoldDB" id="A0A8I6RDS6"/>
<keyword evidence="5 6" id="KW-0349">Heme</keyword>
<dbReference type="Proteomes" id="UP000494040">
    <property type="component" value="Unassembled WGS sequence"/>
</dbReference>
<dbReference type="GO" id="GO:0006805">
    <property type="term" value="P:xenobiotic metabolic process"/>
    <property type="evidence" value="ECO:0007669"/>
    <property type="project" value="TreeGrafter"/>
</dbReference>
<gene>
    <name evidence="7" type="primary">106661588</name>
</gene>
<comment type="cofactor">
    <cofactor evidence="5">
        <name>heme</name>
        <dbReference type="ChEBI" id="CHEBI:30413"/>
    </cofactor>
</comment>
<evidence type="ECO:0000256" key="5">
    <source>
        <dbReference type="PIRSR" id="PIRSR602401-1"/>
    </source>
</evidence>
<evidence type="ECO:0008006" key="9">
    <source>
        <dbReference type="Google" id="ProtNLM"/>
    </source>
</evidence>
<dbReference type="EnsemblMetazoa" id="XM_014385103.2">
    <property type="protein sequence ID" value="XP_014240589.1"/>
    <property type="gene ID" value="LOC106661588"/>
</dbReference>
<keyword evidence="4 6" id="KW-0503">Monooxygenase</keyword>
<dbReference type="GO" id="GO:0016712">
    <property type="term" value="F:oxidoreductase activity, acting on paired donors, with incorporation or reduction of molecular oxygen, reduced flavin or flavoprotein as one donor, and incorporation of one atom of oxygen"/>
    <property type="evidence" value="ECO:0007669"/>
    <property type="project" value="TreeGrafter"/>
</dbReference>
<organism evidence="7 8">
    <name type="scientific">Cimex lectularius</name>
    <name type="common">Bed bug</name>
    <name type="synonym">Acanthia lectularia</name>
    <dbReference type="NCBI Taxonomy" id="79782"/>
    <lineage>
        <taxon>Eukaryota</taxon>
        <taxon>Metazoa</taxon>
        <taxon>Ecdysozoa</taxon>
        <taxon>Arthropoda</taxon>
        <taxon>Hexapoda</taxon>
        <taxon>Insecta</taxon>
        <taxon>Pterygota</taxon>
        <taxon>Neoptera</taxon>
        <taxon>Paraneoptera</taxon>
        <taxon>Hemiptera</taxon>
        <taxon>Heteroptera</taxon>
        <taxon>Panheteroptera</taxon>
        <taxon>Cimicomorpha</taxon>
        <taxon>Cimicidae</taxon>
        <taxon>Cimex</taxon>
    </lineage>
</organism>
<dbReference type="InterPro" id="IPR002401">
    <property type="entry name" value="Cyt_P450_E_grp-I"/>
</dbReference>
<dbReference type="GO" id="GO:0006082">
    <property type="term" value="P:organic acid metabolic process"/>
    <property type="evidence" value="ECO:0007669"/>
    <property type="project" value="TreeGrafter"/>
</dbReference>
<protein>
    <recommendedName>
        <fullName evidence="9">Cytochrome P450</fullName>
    </recommendedName>
</protein>
<dbReference type="InterPro" id="IPR001128">
    <property type="entry name" value="Cyt_P450"/>
</dbReference>
<dbReference type="PANTHER" id="PTHR24300">
    <property type="entry name" value="CYTOCHROME P450 508A4-RELATED"/>
    <property type="match status" value="1"/>
</dbReference>
<keyword evidence="6" id="KW-0560">Oxidoreductase</keyword>
<dbReference type="FunFam" id="1.10.630.10:FF:000070">
    <property type="entry name" value="cytochrome P450 18a1"/>
    <property type="match status" value="1"/>
</dbReference>
<dbReference type="PANTHER" id="PTHR24300:SF413">
    <property type="entry name" value="CYTOCHROME P450 18A1"/>
    <property type="match status" value="1"/>
</dbReference>
<dbReference type="GO" id="GO:0008395">
    <property type="term" value="F:steroid hydroxylase activity"/>
    <property type="evidence" value="ECO:0007669"/>
    <property type="project" value="TreeGrafter"/>
</dbReference>
<evidence type="ECO:0000256" key="3">
    <source>
        <dbReference type="ARBA" id="ARBA00023004"/>
    </source>
</evidence>
<dbReference type="GO" id="GO:0005737">
    <property type="term" value="C:cytoplasm"/>
    <property type="evidence" value="ECO:0007669"/>
    <property type="project" value="TreeGrafter"/>
</dbReference>
<dbReference type="PROSITE" id="PS00086">
    <property type="entry name" value="CYTOCHROME_P450"/>
    <property type="match status" value="1"/>
</dbReference>
<feature type="binding site" description="axial binding residue" evidence="5">
    <location>
        <position position="455"/>
    </location>
    <ligand>
        <name>heme</name>
        <dbReference type="ChEBI" id="CHEBI:30413"/>
    </ligand>
    <ligandPart>
        <name>Fe</name>
        <dbReference type="ChEBI" id="CHEBI:18248"/>
    </ligandPart>
</feature>
<keyword evidence="3 5" id="KW-0408">Iron</keyword>
<evidence type="ECO:0000256" key="6">
    <source>
        <dbReference type="RuleBase" id="RU000461"/>
    </source>
</evidence>
<accession>A0A8I6RDS6</accession>
<dbReference type="GO" id="GO:0005506">
    <property type="term" value="F:iron ion binding"/>
    <property type="evidence" value="ECO:0007669"/>
    <property type="project" value="InterPro"/>
</dbReference>
<name>A0A8I6RDS6_CIMLE</name>
<comment type="similarity">
    <text evidence="1 6">Belongs to the cytochrome P450 family.</text>
</comment>
<dbReference type="OMA" id="ICGITMS"/>
<sequence length="531" mass="61019">MFTTRLFELMAHWVDTRSFLVFALVLVVARLAIAFALRMSRLPPGPWGLPFVGYLPFLKADAHIQFERLAKKYGGVFSLKLGNQFVVVLSDYKIIRDTFKRDDCTGRPHTEFSTILQGYGIVNSDGKLWKDQRKFLHEKLRKFGMNYSGQGKYQMAARIMKEVEFFLRSLVKEKHTDTDLNPILCTSISNVVCTLLMSVRFDQKDAQFQRFMQLFEEGFRLFGSLSYANFFPIMRYLPGLQTVKKKIEKNRNETAAFFQQKVDSHRESFDRGNIRDLLDNYLLEIEDAKEAGNDSELFEGKQHDRQLQQIIADIFTAGMESTKTTLLWSIIYMLHEPEVAKKVQKELDDVVGRHRLPGLEDRPFLPYTEAAILETLRLSSVVPLGTTHSPKKDIKLEGYTIPANSHVIPLLYAVHMDPNLWDEPEAFKPERFLTAENKIFCPDYFLPFGVGRRMCLGAVLARLELFQFFASFMHTFHARVPEDCPPPSLRPNIGVTLTPEHFRVSLTQRPLQDSSLEFLNSAPGVRSVGAH</sequence>
<dbReference type="InterPro" id="IPR036396">
    <property type="entry name" value="Cyt_P450_sf"/>
</dbReference>
<evidence type="ECO:0000313" key="7">
    <source>
        <dbReference type="EnsemblMetazoa" id="XP_014240589.1"/>
    </source>
</evidence>
<dbReference type="SUPFAM" id="SSF48264">
    <property type="entry name" value="Cytochrome P450"/>
    <property type="match status" value="1"/>
</dbReference>
<reference evidence="7" key="1">
    <citation type="submission" date="2022-01" db="UniProtKB">
        <authorList>
            <consortium name="EnsemblMetazoa"/>
        </authorList>
    </citation>
    <scope>IDENTIFICATION</scope>
</reference>
<proteinExistence type="inferred from homology"/>
<evidence type="ECO:0000256" key="2">
    <source>
        <dbReference type="ARBA" id="ARBA00022723"/>
    </source>
</evidence>
<dbReference type="KEGG" id="clec:106661588"/>
<dbReference type="InterPro" id="IPR017972">
    <property type="entry name" value="Cyt_P450_CS"/>
</dbReference>
<dbReference type="InterPro" id="IPR050182">
    <property type="entry name" value="Cytochrome_P450_fam2"/>
</dbReference>
<keyword evidence="2 5" id="KW-0479">Metal-binding</keyword>